<dbReference type="InterPro" id="IPR012349">
    <property type="entry name" value="Split_barrel_FMN-bd"/>
</dbReference>
<proteinExistence type="inferred from homology"/>
<name>A0A5N0V867_9PSEU</name>
<evidence type="ECO:0000313" key="4">
    <source>
        <dbReference type="EMBL" id="KAA9160712.1"/>
    </source>
</evidence>
<dbReference type="SUPFAM" id="SSF50475">
    <property type="entry name" value="FMN-binding split barrel"/>
    <property type="match status" value="1"/>
</dbReference>
<keyword evidence="2" id="KW-0560">Oxidoreductase</keyword>
<dbReference type="PANTHER" id="PTHR30466">
    <property type="entry name" value="FLAVIN REDUCTASE"/>
    <property type="match status" value="1"/>
</dbReference>
<evidence type="ECO:0000256" key="2">
    <source>
        <dbReference type="ARBA" id="ARBA00023002"/>
    </source>
</evidence>
<dbReference type="Proteomes" id="UP000319769">
    <property type="component" value="Unassembled WGS sequence"/>
</dbReference>
<dbReference type="OrthoDB" id="9792858at2"/>
<feature type="domain" description="Flavin reductase like" evidence="3">
    <location>
        <begin position="23"/>
        <end position="169"/>
    </location>
</feature>
<accession>A0A5N0V867</accession>
<dbReference type="EMBL" id="VMNW02000020">
    <property type="protein sequence ID" value="KAA9160712.1"/>
    <property type="molecule type" value="Genomic_DNA"/>
</dbReference>
<keyword evidence="5" id="KW-1185">Reference proteome</keyword>
<dbReference type="GO" id="GO:0010181">
    <property type="term" value="F:FMN binding"/>
    <property type="evidence" value="ECO:0007669"/>
    <property type="project" value="InterPro"/>
</dbReference>
<comment type="caution">
    <text evidence="4">The sequence shown here is derived from an EMBL/GenBank/DDBJ whole genome shotgun (WGS) entry which is preliminary data.</text>
</comment>
<protein>
    <submittedName>
        <fullName evidence="4">Flavin reductase family protein</fullName>
    </submittedName>
</protein>
<evidence type="ECO:0000256" key="1">
    <source>
        <dbReference type="ARBA" id="ARBA00008898"/>
    </source>
</evidence>
<dbReference type="AlphaFoldDB" id="A0A5N0V867"/>
<evidence type="ECO:0000313" key="5">
    <source>
        <dbReference type="Proteomes" id="UP000319769"/>
    </source>
</evidence>
<dbReference type="Gene3D" id="3.30.450.40">
    <property type="match status" value="1"/>
</dbReference>
<organism evidence="4 5">
    <name type="scientific">Amycolatopsis acidicola</name>
    <dbReference type="NCBI Taxonomy" id="2596893"/>
    <lineage>
        <taxon>Bacteria</taxon>
        <taxon>Bacillati</taxon>
        <taxon>Actinomycetota</taxon>
        <taxon>Actinomycetes</taxon>
        <taxon>Pseudonocardiales</taxon>
        <taxon>Pseudonocardiaceae</taxon>
        <taxon>Amycolatopsis</taxon>
    </lineage>
</organism>
<dbReference type="PANTHER" id="PTHR30466:SF11">
    <property type="entry name" value="FLAVIN-DEPENDENT MONOOXYGENASE, REDUCTASE SUBUNIT HSAB"/>
    <property type="match status" value="1"/>
</dbReference>
<sequence>MGLPGRGHSMTETNKTGWWKTVLGEFPTGVTLISSVDVRGEPVAMVVGTFTAVSQDPPLVGFFPGRESGTFPRIADAGRFTASVLGDGHEELCRAVAKKDADRFAKGAWVTGEAGIPRPAGALAWFDADITQVTSLGDHSLAVGKVTAFGVGNGDSGLPLLFLRGGYGRFAAPGTDLDPARLARRLAIIENGQGTLDALARRIGRRVRVSGVAGDSVVALGGASPRPAKPLRAAVFPFAAPFGSVFVAWDDERRRTWTENSRHLVGAVDRAAIGSVLERTRARGYGISTGFGIARRFEGLAGGSTAARGSFVNLWRELAAAASPAAGDPAEITSIQVPVFGPAGSVELALVLDDIRRGESPAVAVQLAGELLRAAGELSRP</sequence>
<dbReference type="GO" id="GO:0042602">
    <property type="term" value="F:riboflavin reductase (NADPH) activity"/>
    <property type="evidence" value="ECO:0007669"/>
    <property type="project" value="TreeGrafter"/>
</dbReference>
<comment type="similarity">
    <text evidence="1">Belongs to the non-flavoprotein flavin reductase family.</text>
</comment>
<dbReference type="InterPro" id="IPR050268">
    <property type="entry name" value="NADH-dep_flavin_reductase"/>
</dbReference>
<dbReference type="InterPro" id="IPR002563">
    <property type="entry name" value="Flavin_Rdtase-like_dom"/>
</dbReference>
<dbReference type="InterPro" id="IPR029016">
    <property type="entry name" value="GAF-like_dom_sf"/>
</dbReference>
<dbReference type="Pfam" id="PF01613">
    <property type="entry name" value="Flavin_Reduct"/>
    <property type="match status" value="1"/>
</dbReference>
<dbReference type="SMART" id="SM00903">
    <property type="entry name" value="Flavin_Reduct"/>
    <property type="match status" value="1"/>
</dbReference>
<reference evidence="4" key="1">
    <citation type="submission" date="2019-09" db="EMBL/GenBank/DDBJ databases">
        <authorList>
            <person name="Teo W.F.A."/>
            <person name="Duangmal K."/>
        </authorList>
    </citation>
    <scope>NUCLEOTIDE SEQUENCE [LARGE SCALE GENOMIC DNA]</scope>
    <source>
        <strain evidence="4">K81G1</strain>
    </source>
</reference>
<evidence type="ECO:0000259" key="3">
    <source>
        <dbReference type="SMART" id="SM00903"/>
    </source>
</evidence>
<dbReference type="Gene3D" id="2.30.110.10">
    <property type="entry name" value="Electron Transport, Fmn-binding Protein, Chain A"/>
    <property type="match status" value="1"/>
</dbReference>
<gene>
    <name evidence="4" type="ORF">FPZ12_016315</name>
</gene>